<dbReference type="AlphaFoldDB" id="A0A4V3SI03"/>
<evidence type="ECO:0000313" key="1">
    <source>
        <dbReference type="EMBL" id="TGZ78214.1"/>
    </source>
</evidence>
<name>A0A4V3SI03_9PEZI</name>
<sequence length="194" mass="19115">MTDWTSFGVEVPTILITGAGPVLCFLDTSLGAGVRAGDAIEGVWDGVSDVASAATVSFSFCVDGGGTTGAGVDFLVCCCCCCCAVFVGACSFSLPFFAFSCTGGRVGVDLTSAGFGAAGIDSAAGALSLPLTSIFSFSFSFFAGVEGIVIDFGVGVAFGGAESAGKSESSILVSFKIPDGKSGVSGLDEGADVF</sequence>
<reference evidence="1 2" key="1">
    <citation type="submission" date="2019-04" db="EMBL/GenBank/DDBJ databases">
        <title>Comparative genomics and transcriptomics to analyze fruiting body development in filamentous ascomycetes.</title>
        <authorList>
            <consortium name="DOE Joint Genome Institute"/>
            <person name="Lutkenhaus R."/>
            <person name="Traeger S."/>
            <person name="Breuer J."/>
            <person name="Kuo A."/>
            <person name="Lipzen A."/>
            <person name="Pangilinan J."/>
            <person name="Dilworth D."/>
            <person name="Sandor L."/>
            <person name="Poggeler S."/>
            <person name="Barry K."/>
            <person name="Grigoriev I.V."/>
            <person name="Nowrousian M."/>
        </authorList>
    </citation>
    <scope>NUCLEOTIDE SEQUENCE [LARGE SCALE GENOMIC DNA]</scope>
    <source>
        <strain evidence="1 2">CBS 389.68</strain>
    </source>
</reference>
<protein>
    <submittedName>
        <fullName evidence="1">Uncharacterized protein</fullName>
    </submittedName>
</protein>
<dbReference type="Proteomes" id="UP000298138">
    <property type="component" value="Unassembled WGS sequence"/>
</dbReference>
<dbReference type="EMBL" id="ML220144">
    <property type="protein sequence ID" value="TGZ78214.1"/>
    <property type="molecule type" value="Genomic_DNA"/>
</dbReference>
<organism evidence="1 2">
    <name type="scientific">Ascodesmis nigricans</name>
    <dbReference type="NCBI Taxonomy" id="341454"/>
    <lineage>
        <taxon>Eukaryota</taxon>
        <taxon>Fungi</taxon>
        <taxon>Dikarya</taxon>
        <taxon>Ascomycota</taxon>
        <taxon>Pezizomycotina</taxon>
        <taxon>Pezizomycetes</taxon>
        <taxon>Pezizales</taxon>
        <taxon>Ascodesmidaceae</taxon>
        <taxon>Ascodesmis</taxon>
    </lineage>
</organism>
<dbReference type="InParanoid" id="A0A4V3SI03"/>
<keyword evidence="2" id="KW-1185">Reference proteome</keyword>
<evidence type="ECO:0000313" key="2">
    <source>
        <dbReference type="Proteomes" id="UP000298138"/>
    </source>
</evidence>
<gene>
    <name evidence="1" type="ORF">EX30DRAFT_165100</name>
</gene>
<accession>A0A4V3SI03</accession>
<proteinExistence type="predicted"/>